<name>A0ACC1NI16_9APHY</name>
<keyword evidence="2" id="KW-1185">Reference proteome</keyword>
<gene>
    <name evidence="1" type="ORF">NUW54_g11210</name>
</gene>
<organism evidence="1 2">
    <name type="scientific">Trametes sanguinea</name>
    <dbReference type="NCBI Taxonomy" id="158606"/>
    <lineage>
        <taxon>Eukaryota</taxon>
        <taxon>Fungi</taxon>
        <taxon>Dikarya</taxon>
        <taxon>Basidiomycota</taxon>
        <taxon>Agaricomycotina</taxon>
        <taxon>Agaricomycetes</taxon>
        <taxon>Polyporales</taxon>
        <taxon>Polyporaceae</taxon>
        <taxon>Trametes</taxon>
    </lineage>
</organism>
<proteinExistence type="predicted"/>
<evidence type="ECO:0000313" key="2">
    <source>
        <dbReference type="Proteomes" id="UP001144978"/>
    </source>
</evidence>
<dbReference type="EMBL" id="JANSHE010004296">
    <property type="protein sequence ID" value="KAJ2978982.1"/>
    <property type="molecule type" value="Genomic_DNA"/>
</dbReference>
<evidence type="ECO:0000313" key="1">
    <source>
        <dbReference type="EMBL" id="KAJ2978982.1"/>
    </source>
</evidence>
<accession>A0ACC1NI16</accession>
<comment type="caution">
    <text evidence="1">The sequence shown here is derived from an EMBL/GenBank/DDBJ whole genome shotgun (WGS) entry which is preliminary data.</text>
</comment>
<reference evidence="1" key="1">
    <citation type="submission" date="2022-08" db="EMBL/GenBank/DDBJ databases">
        <title>Genome Sequence of Pycnoporus sanguineus.</title>
        <authorList>
            <person name="Buettner E."/>
        </authorList>
    </citation>
    <scope>NUCLEOTIDE SEQUENCE</scope>
    <source>
        <strain evidence="1">CG-C14</strain>
    </source>
</reference>
<protein>
    <submittedName>
        <fullName evidence="1">Uncharacterized protein</fullName>
    </submittedName>
</protein>
<sequence length="288" mass="31706">MDDHRVTATLREVYNDEDVHYASVSPETNTRTHVRPLIYINICDLLLTLETTGQRAPTNSGTSPAHHPIDPGSDGWKSRAISREKFVQMVRCLDHSEGMVDGRQTWVRILEELDMRGTSPSDAPILGETDQLVSRLYQDCLGHLRVMITAEELACPLRLDLREAHLTLPSCFSTLANFIADYFPGSAFEVSLNNVAAFTASRMAVFLMETTPSATSSILLAFMAGMKHLPTGVIGHRDCRSHDVCKLLSSLGRDAKETERGKDADADLAHAMVGSVSTGAITSRRDHL</sequence>
<dbReference type="Proteomes" id="UP001144978">
    <property type="component" value="Unassembled WGS sequence"/>
</dbReference>